<gene>
    <name evidence="3" type="ORF">JI435_419710</name>
</gene>
<dbReference type="EMBL" id="CP069037">
    <property type="protein sequence ID" value="QRD03537.1"/>
    <property type="molecule type" value="Genomic_DNA"/>
</dbReference>
<dbReference type="AlphaFoldDB" id="A0A7U2FE07"/>
<proteinExistence type="predicted"/>
<evidence type="ECO:0000256" key="2">
    <source>
        <dbReference type="SAM" id="Phobius"/>
    </source>
</evidence>
<dbReference type="Proteomes" id="UP000663193">
    <property type="component" value="Chromosome 15"/>
</dbReference>
<organism evidence="3 4">
    <name type="scientific">Phaeosphaeria nodorum (strain SN15 / ATCC MYA-4574 / FGSC 10173)</name>
    <name type="common">Glume blotch fungus</name>
    <name type="synonym">Parastagonospora nodorum</name>
    <dbReference type="NCBI Taxonomy" id="321614"/>
    <lineage>
        <taxon>Eukaryota</taxon>
        <taxon>Fungi</taxon>
        <taxon>Dikarya</taxon>
        <taxon>Ascomycota</taxon>
        <taxon>Pezizomycotina</taxon>
        <taxon>Dothideomycetes</taxon>
        <taxon>Pleosporomycetidae</taxon>
        <taxon>Pleosporales</taxon>
        <taxon>Pleosporineae</taxon>
        <taxon>Phaeosphaeriaceae</taxon>
        <taxon>Parastagonospora</taxon>
    </lineage>
</organism>
<reference evidence="4" key="1">
    <citation type="journal article" date="2021" name="BMC Genomics">
        <title>Chromosome-level genome assembly and manually-curated proteome of model necrotroph Parastagonospora nodorum Sn15 reveals a genome-wide trove of candidate effector homologs, and redundancy of virulence-related functions within an accessory chromosome.</title>
        <authorList>
            <person name="Bertazzoni S."/>
            <person name="Jones D.A.B."/>
            <person name="Phan H.T."/>
            <person name="Tan K.-C."/>
            <person name="Hane J.K."/>
        </authorList>
    </citation>
    <scope>NUCLEOTIDE SEQUENCE [LARGE SCALE GENOMIC DNA]</scope>
    <source>
        <strain evidence="4">SN15 / ATCC MYA-4574 / FGSC 10173)</strain>
    </source>
</reference>
<name>A0A7U2FE07_PHANO</name>
<sequence length="94" mass="10000">MSPLLQVRSQRWLSVGGVGVGVGVGVGALRPPFRLVSCRTGGKDGQRQMPPDTFKLGWTGARTPKKIQRPAGSCYDAVEFARWVTSSQGGGERG</sequence>
<feature type="transmembrane region" description="Helical" evidence="2">
    <location>
        <begin position="12"/>
        <end position="29"/>
    </location>
</feature>
<accession>A0A7U2FE07</accession>
<feature type="region of interest" description="Disordered" evidence="1">
    <location>
        <begin position="40"/>
        <end position="59"/>
    </location>
</feature>
<dbReference type="VEuPathDB" id="FungiDB:JI435_419710"/>
<keyword evidence="2" id="KW-0472">Membrane</keyword>
<keyword evidence="2" id="KW-1133">Transmembrane helix</keyword>
<evidence type="ECO:0000256" key="1">
    <source>
        <dbReference type="SAM" id="MobiDB-lite"/>
    </source>
</evidence>
<protein>
    <submittedName>
        <fullName evidence="3">Uncharacterized protein</fullName>
    </submittedName>
</protein>
<evidence type="ECO:0000313" key="3">
    <source>
        <dbReference type="EMBL" id="QRD03537.1"/>
    </source>
</evidence>
<evidence type="ECO:0000313" key="4">
    <source>
        <dbReference type="Proteomes" id="UP000663193"/>
    </source>
</evidence>
<keyword evidence="4" id="KW-1185">Reference proteome</keyword>
<keyword evidence="2" id="KW-0812">Transmembrane</keyword>